<comment type="similarity">
    <text evidence="2">Belongs to the EccB family.</text>
</comment>
<dbReference type="InterPro" id="IPR007795">
    <property type="entry name" value="T7SS_EccB"/>
</dbReference>
<dbReference type="PANTHER" id="PTHR40765">
    <property type="entry name" value="ESX-2 SECRETION SYSTEM ATPASE ECCB2"/>
    <property type="match status" value="1"/>
</dbReference>
<evidence type="ECO:0000256" key="5">
    <source>
        <dbReference type="ARBA" id="ARBA00022741"/>
    </source>
</evidence>
<keyword evidence="7" id="KW-0067">ATP-binding</keyword>
<dbReference type="Gene3D" id="3.30.2390.20">
    <property type="entry name" value="Type VII secretion system EccB, repeat 1 domain"/>
    <property type="match status" value="1"/>
</dbReference>
<dbReference type="PANTHER" id="PTHR40765:SF2">
    <property type="entry name" value="ESX-2 SECRETION SYSTEM ATPASE ECCB2"/>
    <property type="match status" value="1"/>
</dbReference>
<sequence>MLRRMQSALVRKDAVMLHDPMRTHTRATAVGFILAAVGVLGFVIVGLLSPKPAVPESGIIIAEPSGTVYVVSGTPKTLTPTFNLASARLLMLAQQNQGQNNGGGSENVDTPAQPPGPPTVIADKDLKDIPKRQLTGIPNGPQLLPADDQRISDNWAVCDRIVIDRSLPDPQQQTGIETTVLGGVSDLGRELQQGESLLVKAANNKTYLVYRTPSDVNERNSNAVRAEVDLDKPSVVSALKLDKNAVRAISTGMLNSIPEVTALKAPTFSGGSTSVDLGLQTGAVFAVPNAGNRDYYVVHSDGIERIKSTTADLIRYEKSASGASIPDISPDRIGPQTVQDRIDDKLSPETPPGVLQAQAAGSSVACLGWSLQGAGDARDGRTALHIGGELPLPKDSTGAAMRPLKIATPAADGQKIDSFFMPPGRAAVVRGSSSKADFDRGPIYLISDRGVKYGIPDTRTAGALGLEKQTPAPDSIVRLLPDGASLNARDVNRSFDSVPLDPSAGTVETPTSQQPN</sequence>
<protein>
    <submittedName>
        <fullName evidence="12">Type VII secretion protein EccB</fullName>
    </submittedName>
</protein>
<dbReference type="InterPro" id="IPR044857">
    <property type="entry name" value="T7SS_EccB_R1"/>
</dbReference>
<evidence type="ECO:0000256" key="9">
    <source>
        <dbReference type="ARBA" id="ARBA00023136"/>
    </source>
</evidence>
<keyword evidence="8 11" id="KW-1133">Transmembrane helix</keyword>
<feature type="transmembrane region" description="Helical" evidence="11">
    <location>
        <begin position="27"/>
        <end position="48"/>
    </location>
</feature>
<dbReference type="InterPro" id="IPR042485">
    <property type="entry name" value="T7SS_EccB_R3"/>
</dbReference>
<comment type="subcellular location">
    <subcellularLocation>
        <location evidence="1">Cell membrane</location>
        <topology evidence="1">Single-pass membrane protein</topology>
    </subcellularLocation>
</comment>
<dbReference type="EMBL" id="JAAATY010000030">
    <property type="protein sequence ID" value="NRN69656.1"/>
    <property type="molecule type" value="Genomic_DNA"/>
</dbReference>
<dbReference type="Gene3D" id="2.40.50.910">
    <property type="entry name" value="Type VII secretion system EccB, repeat 3 domain"/>
    <property type="match status" value="1"/>
</dbReference>
<dbReference type="Proteomes" id="UP000763557">
    <property type="component" value="Unassembled WGS sequence"/>
</dbReference>
<keyword evidence="5" id="KW-0547">Nucleotide-binding</keyword>
<dbReference type="NCBIfam" id="TIGR03919">
    <property type="entry name" value="T7SS_EccB"/>
    <property type="match status" value="1"/>
</dbReference>
<dbReference type="Pfam" id="PF05108">
    <property type="entry name" value="T7SS_ESX1_EccB"/>
    <property type="match status" value="1"/>
</dbReference>
<feature type="region of interest" description="Disordered" evidence="10">
    <location>
        <begin position="490"/>
        <end position="516"/>
    </location>
</feature>
<feature type="region of interest" description="Disordered" evidence="10">
    <location>
        <begin position="97"/>
        <end position="117"/>
    </location>
</feature>
<evidence type="ECO:0000256" key="6">
    <source>
        <dbReference type="ARBA" id="ARBA00022801"/>
    </source>
</evidence>
<organism evidence="12 13">
    <name type="scientific">Kibdelosporangium persicum</name>
    <dbReference type="NCBI Taxonomy" id="2698649"/>
    <lineage>
        <taxon>Bacteria</taxon>
        <taxon>Bacillati</taxon>
        <taxon>Actinomycetota</taxon>
        <taxon>Actinomycetes</taxon>
        <taxon>Pseudonocardiales</taxon>
        <taxon>Pseudonocardiaceae</taxon>
        <taxon>Kibdelosporangium</taxon>
    </lineage>
</organism>
<name>A0ABX2FE56_9PSEU</name>
<accession>A0ABX2FE56</accession>
<keyword evidence="4 11" id="KW-0812">Transmembrane</keyword>
<evidence type="ECO:0000256" key="8">
    <source>
        <dbReference type="ARBA" id="ARBA00022989"/>
    </source>
</evidence>
<evidence type="ECO:0000313" key="13">
    <source>
        <dbReference type="Proteomes" id="UP000763557"/>
    </source>
</evidence>
<feature type="compositionally biased region" description="Polar residues" evidence="10">
    <location>
        <begin position="506"/>
        <end position="516"/>
    </location>
</feature>
<keyword evidence="9 11" id="KW-0472">Membrane</keyword>
<proteinExistence type="inferred from homology"/>
<gene>
    <name evidence="12" type="ORF">GC106_69130</name>
</gene>
<keyword evidence="6" id="KW-0378">Hydrolase</keyword>
<evidence type="ECO:0000256" key="11">
    <source>
        <dbReference type="SAM" id="Phobius"/>
    </source>
</evidence>
<evidence type="ECO:0000256" key="10">
    <source>
        <dbReference type="SAM" id="MobiDB-lite"/>
    </source>
</evidence>
<reference evidence="12 13" key="1">
    <citation type="submission" date="2020-01" db="EMBL/GenBank/DDBJ databases">
        <title>Kibdelosporangium persica a novel Actinomycetes from a hot desert in Iran.</title>
        <authorList>
            <person name="Safaei N."/>
            <person name="Zaburannyi N."/>
            <person name="Mueller R."/>
            <person name="Wink J."/>
        </authorList>
    </citation>
    <scope>NUCLEOTIDE SEQUENCE [LARGE SCALE GENOMIC DNA]</scope>
    <source>
        <strain evidence="12 13">4NS15</strain>
    </source>
</reference>
<evidence type="ECO:0000256" key="2">
    <source>
        <dbReference type="ARBA" id="ARBA00008149"/>
    </source>
</evidence>
<keyword evidence="13" id="KW-1185">Reference proteome</keyword>
<keyword evidence="3" id="KW-1003">Cell membrane</keyword>
<evidence type="ECO:0000256" key="1">
    <source>
        <dbReference type="ARBA" id="ARBA00004162"/>
    </source>
</evidence>
<evidence type="ECO:0000256" key="4">
    <source>
        <dbReference type="ARBA" id="ARBA00022692"/>
    </source>
</evidence>
<comment type="caution">
    <text evidence="12">The sequence shown here is derived from an EMBL/GenBank/DDBJ whole genome shotgun (WGS) entry which is preliminary data.</text>
</comment>
<evidence type="ECO:0000256" key="3">
    <source>
        <dbReference type="ARBA" id="ARBA00022475"/>
    </source>
</evidence>
<evidence type="ECO:0000256" key="7">
    <source>
        <dbReference type="ARBA" id="ARBA00022840"/>
    </source>
</evidence>
<evidence type="ECO:0000313" key="12">
    <source>
        <dbReference type="EMBL" id="NRN69656.1"/>
    </source>
</evidence>